<dbReference type="PROSITE" id="PS51464">
    <property type="entry name" value="SIS"/>
    <property type="match status" value="1"/>
</dbReference>
<dbReference type="Pfam" id="PF01380">
    <property type="entry name" value="SIS"/>
    <property type="match status" value="1"/>
</dbReference>
<dbReference type="EMBL" id="SADE01000004">
    <property type="protein sequence ID" value="RVU34135.1"/>
    <property type="molecule type" value="Genomic_DNA"/>
</dbReference>
<dbReference type="Gene3D" id="3.40.50.10490">
    <property type="entry name" value="Glucose-6-phosphate isomerase like protein, domain 1"/>
    <property type="match status" value="1"/>
</dbReference>
<dbReference type="PANTHER" id="PTHR30514">
    <property type="entry name" value="GLUCOKINASE"/>
    <property type="match status" value="1"/>
</dbReference>
<evidence type="ECO:0000256" key="1">
    <source>
        <dbReference type="ARBA" id="ARBA00023015"/>
    </source>
</evidence>
<dbReference type="GO" id="GO:0003677">
    <property type="term" value="F:DNA binding"/>
    <property type="evidence" value="ECO:0007669"/>
    <property type="project" value="UniProtKB-KW"/>
</dbReference>
<dbReference type="OrthoDB" id="9814676at2"/>
<name>A0A3S2W755_9PROT</name>
<protein>
    <submittedName>
        <fullName evidence="6">MurR/RpiR family transcriptional regulator</fullName>
    </submittedName>
</protein>
<feature type="domain" description="SIS" evidence="5">
    <location>
        <begin position="129"/>
        <end position="266"/>
    </location>
</feature>
<dbReference type="GO" id="GO:0097367">
    <property type="term" value="F:carbohydrate derivative binding"/>
    <property type="evidence" value="ECO:0007669"/>
    <property type="project" value="InterPro"/>
</dbReference>
<dbReference type="Gene3D" id="1.10.10.10">
    <property type="entry name" value="Winged helix-like DNA-binding domain superfamily/Winged helix DNA-binding domain"/>
    <property type="match status" value="1"/>
</dbReference>
<dbReference type="InterPro" id="IPR035472">
    <property type="entry name" value="RpiR-like_SIS"/>
</dbReference>
<dbReference type="PANTHER" id="PTHR30514:SF18">
    <property type="entry name" value="RPIR-FAMILY TRANSCRIPTIONAL REGULATOR"/>
    <property type="match status" value="1"/>
</dbReference>
<dbReference type="Proteomes" id="UP000287447">
    <property type="component" value="Unassembled WGS sequence"/>
</dbReference>
<accession>A0A3S2W755</accession>
<evidence type="ECO:0000259" key="5">
    <source>
        <dbReference type="PROSITE" id="PS51464"/>
    </source>
</evidence>
<reference evidence="7" key="1">
    <citation type="submission" date="2019-01" db="EMBL/GenBank/DDBJ databases">
        <title>Gri0909 isolated from a small marine red alga.</title>
        <authorList>
            <person name="Kim J."/>
            <person name="Jeong S.E."/>
            <person name="Jeon C.O."/>
        </authorList>
    </citation>
    <scope>NUCLEOTIDE SEQUENCE [LARGE SCALE GENOMIC DNA]</scope>
    <source>
        <strain evidence="7">Gri0909</strain>
    </source>
</reference>
<keyword evidence="3" id="KW-0804">Transcription</keyword>
<gene>
    <name evidence="6" type="ORF">EOI86_23785</name>
</gene>
<evidence type="ECO:0000256" key="3">
    <source>
        <dbReference type="ARBA" id="ARBA00023163"/>
    </source>
</evidence>
<dbReference type="CDD" id="cd05013">
    <property type="entry name" value="SIS_RpiR"/>
    <property type="match status" value="1"/>
</dbReference>
<keyword evidence="7" id="KW-1185">Reference proteome</keyword>
<dbReference type="InterPro" id="IPR009057">
    <property type="entry name" value="Homeodomain-like_sf"/>
</dbReference>
<evidence type="ECO:0000313" key="6">
    <source>
        <dbReference type="EMBL" id="RVU34135.1"/>
    </source>
</evidence>
<sequence>MSEMPVVINEISAAYKELSPQMQRAAMVVLDDPRAVAVHSMRVMAARAGVSPPTMLRLATRVGFPNYEAFRDVFRRGVSTGTYGDRADNLRRRTGHDGVPGLIARTAEAAIHGIDGFTEAVFSHEVGRVAELAAAAETTYVVASGASFGQAVSFHYVCRLAMPGIELANNMGIRAIDGLATAGPKDLVLAISTSPYAAQTVEAAQFAHRRGVPVASVTDRRSSPIALIAEAAICIDTSSPHYYPSMITLNASLEILSAAIAVKLGPPGVKAISDYEVALRESGYYWQDPNDR</sequence>
<proteinExistence type="predicted"/>
<dbReference type="InterPro" id="IPR036388">
    <property type="entry name" value="WH-like_DNA-bd_sf"/>
</dbReference>
<feature type="domain" description="HTH rpiR-type" evidence="4">
    <location>
        <begin position="5"/>
        <end position="81"/>
    </location>
</feature>
<dbReference type="AlphaFoldDB" id="A0A3S2W755"/>
<evidence type="ECO:0000313" key="7">
    <source>
        <dbReference type="Proteomes" id="UP000287447"/>
    </source>
</evidence>
<evidence type="ECO:0000256" key="2">
    <source>
        <dbReference type="ARBA" id="ARBA00023125"/>
    </source>
</evidence>
<organism evidence="6 7">
    <name type="scientific">Hwanghaeella grinnelliae</name>
    <dbReference type="NCBI Taxonomy" id="2500179"/>
    <lineage>
        <taxon>Bacteria</taxon>
        <taxon>Pseudomonadati</taxon>
        <taxon>Pseudomonadota</taxon>
        <taxon>Alphaproteobacteria</taxon>
        <taxon>Rhodospirillales</taxon>
        <taxon>Rhodospirillaceae</taxon>
        <taxon>Hwanghaeella</taxon>
    </lineage>
</organism>
<dbReference type="GO" id="GO:0003700">
    <property type="term" value="F:DNA-binding transcription factor activity"/>
    <property type="evidence" value="ECO:0007669"/>
    <property type="project" value="InterPro"/>
</dbReference>
<dbReference type="PROSITE" id="PS51071">
    <property type="entry name" value="HTH_RPIR"/>
    <property type="match status" value="1"/>
</dbReference>
<dbReference type="InterPro" id="IPR047640">
    <property type="entry name" value="RpiR-like"/>
</dbReference>
<dbReference type="InterPro" id="IPR000281">
    <property type="entry name" value="HTH_RpiR"/>
</dbReference>
<keyword evidence="2" id="KW-0238">DNA-binding</keyword>
<dbReference type="SUPFAM" id="SSF53697">
    <property type="entry name" value="SIS domain"/>
    <property type="match status" value="1"/>
</dbReference>
<dbReference type="GO" id="GO:1901135">
    <property type="term" value="P:carbohydrate derivative metabolic process"/>
    <property type="evidence" value="ECO:0007669"/>
    <property type="project" value="InterPro"/>
</dbReference>
<dbReference type="InterPro" id="IPR046348">
    <property type="entry name" value="SIS_dom_sf"/>
</dbReference>
<comment type="caution">
    <text evidence="6">The sequence shown here is derived from an EMBL/GenBank/DDBJ whole genome shotgun (WGS) entry which is preliminary data.</text>
</comment>
<dbReference type="InterPro" id="IPR001347">
    <property type="entry name" value="SIS_dom"/>
</dbReference>
<dbReference type="RefSeq" id="WP_127768165.1">
    <property type="nucleotide sequence ID" value="NZ_SADE01000004.1"/>
</dbReference>
<keyword evidence="1" id="KW-0805">Transcription regulation</keyword>
<dbReference type="SUPFAM" id="SSF46689">
    <property type="entry name" value="Homeodomain-like"/>
    <property type="match status" value="1"/>
</dbReference>
<evidence type="ECO:0000259" key="4">
    <source>
        <dbReference type="PROSITE" id="PS51071"/>
    </source>
</evidence>